<dbReference type="Pfam" id="PF02225">
    <property type="entry name" value="PA"/>
    <property type="match status" value="1"/>
</dbReference>
<evidence type="ECO:0000256" key="7">
    <source>
        <dbReference type="ARBA" id="ARBA00023136"/>
    </source>
</evidence>
<dbReference type="SUPFAM" id="SSF57850">
    <property type="entry name" value="RING/U-box"/>
    <property type="match status" value="1"/>
</dbReference>
<evidence type="ECO:0000256" key="3">
    <source>
        <dbReference type="ARBA" id="ARBA00022723"/>
    </source>
</evidence>
<protein>
    <submittedName>
        <fullName evidence="13">E3 ubiquitin-protein ligase RNF149 isoform X1</fullName>
    </submittedName>
</protein>
<dbReference type="Gene3D" id="3.50.30.30">
    <property type="match status" value="1"/>
</dbReference>
<dbReference type="PANTHER" id="PTHR46539:SF26">
    <property type="entry name" value="E3 UBIQUITIN-PROTEIN LIGASE RNF149"/>
    <property type="match status" value="1"/>
</dbReference>
<dbReference type="GeneID" id="103112455"/>
<proteinExistence type="predicted"/>
<comment type="subcellular location">
    <subcellularLocation>
        <location evidence="1">Membrane</location>
        <topology evidence="1">Single-pass membrane protein</topology>
    </subcellularLocation>
</comment>
<dbReference type="PROSITE" id="PS50089">
    <property type="entry name" value="ZF_RING_2"/>
    <property type="match status" value="1"/>
</dbReference>
<evidence type="ECO:0000256" key="1">
    <source>
        <dbReference type="ARBA" id="ARBA00004167"/>
    </source>
</evidence>
<reference evidence="13" key="1">
    <citation type="submission" date="2025-08" db="UniProtKB">
        <authorList>
            <consortium name="RefSeq"/>
        </authorList>
    </citation>
    <scope>IDENTIFICATION</scope>
</reference>
<keyword evidence="7 10" id="KW-0472">Membrane</keyword>
<keyword evidence="6 10" id="KW-1133">Transmembrane helix</keyword>
<dbReference type="Gene3D" id="3.30.40.10">
    <property type="entry name" value="Zinc/RING finger domain, C3HC4 (zinc finger)"/>
    <property type="match status" value="1"/>
</dbReference>
<dbReference type="InterPro" id="IPR001841">
    <property type="entry name" value="Znf_RING"/>
</dbReference>
<dbReference type="Pfam" id="PF13639">
    <property type="entry name" value="zf-RING_2"/>
    <property type="match status" value="1"/>
</dbReference>
<evidence type="ECO:0000313" key="13">
    <source>
        <dbReference type="RefSeq" id="XP_060043416.1"/>
    </source>
</evidence>
<dbReference type="Proteomes" id="UP001652624">
    <property type="component" value="Chromosome 3"/>
</dbReference>
<feature type="domain" description="RING-type" evidence="11">
    <location>
        <begin position="331"/>
        <end position="372"/>
    </location>
</feature>
<keyword evidence="4 8" id="KW-0863">Zinc-finger</keyword>
<gene>
    <name evidence="13" type="primary">RNF149</name>
</gene>
<keyword evidence="2 10" id="KW-0812">Transmembrane</keyword>
<dbReference type="InterPro" id="IPR042712">
    <property type="entry name" value="RNF149_RING-H2"/>
</dbReference>
<evidence type="ECO:0000313" key="12">
    <source>
        <dbReference type="Proteomes" id="UP001652624"/>
    </source>
</evidence>
<dbReference type="CDD" id="cd16804">
    <property type="entry name" value="RING-H2_RNF149"/>
    <property type="match status" value="1"/>
</dbReference>
<dbReference type="SUPFAM" id="SSF52025">
    <property type="entry name" value="PA domain"/>
    <property type="match status" value="1"/>
</dbReference>
<evidence type="ECO:0000256" key="4">
    <source>
        <dbReference type="ARBA" id="ARBA00022771"/>
    </source>
</evidence>
<dbReference type="InterPro" id="IPR013083">
    <property type="entry name" value="Znf_RING/FYVE/PHD"/>
</dbReference>
<evidence type="ECO:0000256" key="9">
    <source>
        <dbReference type="SAM" id="MobiDB-lite"/>
    </source>
</evidence>
<feature type="transmembrane region" description="Helical" evidence="10">
    <location>
        <begin position="263"/>
        <end position="286"/>
    </location>
</feature>
<keyword evidence="3" id="KW-0479">Metal-binding</keyword>
<evidence type="ECO:0000256" key="2">
    <source>
        <dbReference type="ARBA" id="ARBA00022692"/>
    </source>
</evidence>
<evidence type="ECO:0000256" key="6">
    <source>
        <dbReference type="ARBA" id="ARBA00022989"/>
    </source>
</evidence>
<evidence type="ECO:0000256" key="5">
    <source>
        <dbReference type="ARBA" id="ARBA00022833"/>
    </source>
</evidence>
<feature type="region of interest" description="Disordered" evidence="9">
    <location>
        <begin position="1"/>
        <end position="26"/>
    </location>
</feature>
<sequence length="464" mass="50033">MEQGGGGGPRLYKGARSTTAPPRGLRQVRVRRAPPCAVAPPSAWPSWAAGSLALAGLRHPRGAAAMARWGRRAAEPGGDFHGALGLLLLLALCAPGAGSQALEWYSAVVTTEYVDPRTNRTVWSVSESGRFGDSSPRKSAHGLVGVPPASDPEGCAPNTPFERPTRGAAAWVALVARGGCTFKEKVLAAARSNASAVVLYNEERYGNLTAPMSHAGTGDIVVIMISYPKGREILELVQKGTAVKMTIDVGTRHMKELISGQSVVFVAIAFITMMIISLAWLIFYYIQRFLYTGSQFGSQSHRKETKKIIGQLSLHTVKLGEKGIDVDAENCAVCIENFKVKDVIRILPCKHIFHRICIDPWLLDHRTCPMCKLDVIKALGYWGGEHEDVRDMPTTEPPLDSVPSADLSITLQDDDRSEGSNLPSSSSTSETLSQCDASFKEDAGENTALLEIGRNDLQRGTPIS</sequence>
<keyword evidence="12" id="KW-1185">Reference proteome</keyword>
<name>A0ABM3X3L7_ERIEU</name>
<accession>A0ABM3X3L7</accession>
<dbReference type="SMART" id="SM00184">
    <property type="entry name" value="RING"/>
    <property type="match status" value="1"/>
</dbReference>
<dbReference type="RefSeq" id="XP_060043416.1">
    <property type="nucleotide sequence ID" value="XM_060187433.1"/>
</dbReference>
<evidence type="ECO:0000256" key="8">
    <source>
        <dbReference type="PROSITE-ProRule" id="PRU00175"/>
    </source>
</evidence>
<dbReference type="PANTHER" id="PTHR46539">
    <property type="entry name" value="E3 UBIQUITIN-PROTEIN LIGASE ATL42"/>
    <property type="match status" value="1"/>
</dbReference>
<dbReference type="InterPro" id="IPR046450">
    <property type="entry name" value="PA_dom_sf"/>
</dbReference>
<feature type="region of interest" description="Disordered" evidence="9">
    <location>
        <begin position="413"/>
        <end position="437"/>
    </location>
</feature>
<evidence type="ECO:0000256" key="10">
    <source>
        <dbReference type="SAM" id="Phobius"/>
    </source>
</evidence>
<keyword evidence="5" id="KW-0862">Zinc</keyword>
<feature type="compositionally biased region" description="Low complexity" evidence="9">
    <location>
        <begin position="419"/>
        <end position="433"/>
    </location>
</feature>
<evidence type="ECO:0000259" key="11">
    <source>
        <dbReference type="PROSITE" id="PS50089"/>
    </source>
</evidence>
<dbReference type="InterPro" id="IPR003137">
    <property type="entry name" value="PA_domain"/>
</dbReference>
<dbReference type="CDD" id="cd02122">
    <property type="entry name" value="PA_GRAIL_like"/>
    <property type="match status" value="1"/>
</dbReference>
<organism evidence="12 13">
    <name type="scientific">Erinaceus europaeus</name>
    <name type="common">Western European hedgehog</name>
    <dbReference type="NCBI Taxonomy" id="9365"/>
    <lineage>
        <taxon>Eukaryota</taxon>
        <taxon>Metazoa</taxon>
        <taxon>Chordata</taxon>
        <taxon>Craniata</taxon>
        <taxon>Vertebrata</taxon>
        <taxon>Euteleostomi</taxon>
        <taxon>Mammalia</taxon>
        <taxon>Eutheria</taxon>
        <taxon>Laurasiatheria</taxon>
        <taxon>Eulipotyphla</taxon>
        <taxon>Erinaceidae</taxon>
        <taxon>Erinaceinae</taxon>
        <taxon>Erinaceus</taxon>
    </lineage>
</organism>